<accession>U5DR51</accession>
<organism evidence="1 2">
    <name type="scientific">Rubidibacter lacunae KORDI 51-2</name>
    <dbReference type="NCBI Taxonomy" id="582515"/>
    <lineage>
        <taxon>Bacteria</taxon>
        <taxon>Bacillati</taxon>
        <taxon>Cyanobacteriota</taxon>
        <taxon>Cyanophyceae</taxon>
        <taxon>Oscillatoriophycideae</taxon>
        <taxon>Chroococcales</taxon>
        <taxon>Aphanothecaceae</taxon>
        <taxon>Rubidibacter</taxon>
    </lineage>
</organism>
<protein>
    <submittedName>
        <fullName evidence="1">Uncharacterized protein</fullName>
    </submittedName>
</protein>
<evidence type="ECO:0000313" key="2">
    <source>
        <dbReference type="Proteomes" id="UP000016960"/>
    </source>
</evidence>
<sequence length="83" mass="9569">MMRKQTLEQATQRLQALLRTYGPTHLSRVAYRSSQLSSSQQLSPYWLHPTNLPHLVAVMANRCQLYRVGPVIRLEPPLTIIRS</sequence>
<reference evidence="1 2" key="1">
    <citation type="submission" date="2013-05" db="EMBL/GenBank/DDBJ databases">
        <title>Draft genome sequence of Rubidibacter lacunae KORDI 51-2.</title>
        <authorList>
            <person name="Choi D.H."/>
            <person name="Noh J.H."/>
            <person name="Kwon K.-K."/>
            <person name="Lee J.-H."/>
            <person name="Ryu J.-Y."/>
        </authorList>
    </citation>
    <scope>NUCLEOTIDE SEQUENCE [LARGE SCALE GENOMIC DNA]</scope>
    <source>
        <strain evidence="1 2">KORDI 51-2</strain>
    </source>
</reference>
<comment type="caution">
    <text evidence="1">The sequence shown here is derived from an EMBL/GenBank/DDBJ whole genome shotgun (WGS) entry which is preliminary data.</text>
</comment>
<keyword evidence="2" id="KW-1185">Reference proteome</keyword>
<name>U5DR51_9CHRO</name>
<dbReference type="AlphaFoldDB" id="U5DR51"/>
<dbReference type="InParanoid" id="U5DR51"/>
<evidence type="ECO:0000313" key="1">
    <source>
        <dbReference type="EMBL" id="ERN43084.1"/>
    </source>
</evidence>
<gene>
    <name evidence="1" type="ORF">KR51_00001460</name>
</gene>
<dbReference type="EMBL" id="ASSJ01000003">
    <property type="protein sequence ID" value="ERN43084.1"/>
    <property type="molecule type" value="Genomic_DNA"/>
</dbReference>
<dbReference type="Proteomes" id="UP000016960">
    <property type="component" value="Unassembled WGS sequence"/>
</dbReference>
<proteinExistence type="predicted"/>